<dbReference type="InterPro" id="IPR016167">
    <property type="entry name" value="FAD-bd_PCMH_sub1"/>
</dbReference>
<dbReference type="InterPro" id="IPR004017">
    <property type="entry name" value="Cys_rich_dom"/>
</dbReference>
<dbReference type="SUPFAM" id="SSF56176">
    <property type="entry name" value="FAD-binding/transporter-associated domain-like"/>
    <property type="match status" value="1"/>
</dbReference>
<dbReference type="Pfam" id="PF02913">
    <property type="entry name" value="FAD-oxidase_C"/>
    <property type="match status" value="1"/>
</dbReference>
<dbReference type="GO" id="GO:0051536">
    <property type="term" value="F:iron-sulfur cluster binding"/>
    <property type="evidence" value="ECO:0007669"/>
    <property type="project" value="UniProtKB-KW"/>
</dbReference>
<dbReference type="InterPro" id="IPR016166">
    <property type="entry name" value="FAD-bd_PCMH"/>
</dbReference>
<dbReference type="SUPFAM" id="SSF55103">
    <property type="entry name" value="FAD-linked oxidases, C-terminal domain"/>
    <property type="match status" value="1"/>
</dbReference>
<dbReference type="InterPro" id="IPR004113">
    <property type="entry name" value="FAD-bd_oxidored_4_C"/>
</dbReference>
<keyword evidence="5" id="KW-0274">FAD</keyword>
<evidence type="ECO:0000313" key="15">
    <source>
        <dbReference type="Proteomes" id="UP000515976"/>
    </source>
</evidence>
<organism evidence="14 15">
    <name type="scientific">Phycicoccus endophyticus</name>
    <dbReference type="NCBI Taxonomy" id="1690220"/>
    <lineage>
        <taxon>Bacteria</taxon>
        <taxon>Bacillati</taxon>
        <taxon>Actinomycetota</taxon>
        <taxon>Actinomycetes</taxon>
        <taxon>Micrococcales</taxon>
        <taxon>Intrasporangiaceae</taxon>
        <taxon>Phycicoccus</taxon>
    </lineage>
</organism>
<evidence type="ECO:0000259" key="13">
    <source>
        <dbReference type="PROSITE" id="PS51387"/>
    </source>
</evidence>
<feature type="domain" description="4Fe-4S ferredoxin-type" evidence="12">
    <location>
        <begin position="498"/>
        <end position="529"/>
    </location>
</feature>
<dbReference type="Gene3D" id="1.10.1060.10">
    <property type="entry name" value="Alpha-helical ferredoxin"/>
    <property type="match status" value="1"/>
</dbReference>
<feature type="region of interest" description="Disordered" evidence="11">
    <location>
        <begin position="648"/>
        <end position="674"/>
    </location>
</feature>
<dbReference type="InterPro" id="IPR016164">
    <property type="entry name" value="FAD-linked_Oxase-like_C"/>
</dbReference>
<protein>
    <recommendedName>
        <fullName evidence="10">D-lactate dehydrogenase (cytochrome)</fullName>
        <ecNumber evidence="10">1.1.2.4</ecNumber>
    </recommendedName>
</protein>
<dbReference type="InterPro" id="IPR017900">
    <property type="entry name" value="4Fe4S_Fe_S_CS"/>
</dbReference>
<dbReference type="InterPro" id="IPR016169">
    <property type="entry name" value="FAD-bd_PCMH_sub2"/>
</dbReference>
<gene>
    <name evidence="14" type="ORF">H9L10_02360</name>
</gene>
<dbReference type="GO" id="GO:0008720">
    <property type="term" value="F:D-lactate dehydrogenase (NAD+) activity"/>
    <property type="evidence" value="ECO:0007669"/>
    <property type="project" value="TreeGrafter"/>
</dbReference>
<feature type="domain" description="FAD-binding PCMH-type" evidence="13">
    <location>
        <begin position="8"/>
        <end position="236"/>
    </location>
</feature>
<keyword evidence="7" id="KW-0560">Oxidoreductase</keyword>
<dbReference type="PROSITE" id="PS51387">
    <property type="entry name" value="FAD_PCMH"/>
    <property type="match status" value="1"/>
</dbReference>
<keyword evidence="15" id="KW-1185">Reference proteome</keyword>
<dbReference type="PROSITE" id="PS51379">
    <property type="entry name" value="4FE4S_FER_2"/>
    <property type="match status" value="1"/>
</dbReference>
<dbReference type="GO" id="GO:0046872">
    <property type="term" value="F:metal ion binding"/>
    <property type="evidence" value="ECO:0007669"/>
    <property type="project" value="UniProtKB-KW"/>
</dbReference>
<dbReference type="GO" id="GO:0004458">
    <property type="term" value="F:D-lactate dehydrogenase (cytochrome) activity"/>
    <property type="evidence" value="ECO:0007669"/>
    <property type="project" value="UniProtKB-EC"/>
</dbReference>
<evidence type="ECO:0000256" key="7">
    <source>
        <dbReference type="ARBA" id="ARBA00023002"/>
    </source>
</evidence>
<comment type="similarity">
    <text evidence="2">Belongs to the FAD-binding oxidoreductase/transferase type 4 family.</text>
</comment>
<dbReference type="GO" id="GO:1903457">
    <property type="term" value="P:lactate catabolic process"/>
    <property type="evidence" value="ECO:0007669"/>
    <property type="project" value="TreeGrafter"/>
</dbReference>
<evidence type="ECO:0000256" key="1">
    <source>
        <dbReference type="ARBA" id="ARBA00001974"/>
    </source>
</evidence>
<dbReference type="Gene3D" id="3.30.465.10">
    <property type="match status" value="1"/>
</dbReference>
<dbReference type="PANTHER" id="PTHR11748:SF111">
    <property type="entry name" value="D-LACTATE DEHYDROGENASE, MITOCHONDRIAL-RELATED"/>
    <property type="match status" value="1"/>
</dbReference>
<evidence type="ECO:0000256" key="9">
    <source>
        <dbReference type="ARBA" id="ARBA00023014"/>
    </source>
</evidence>
<dbReference type="InterPro" id="IPR036318">
    <property type="entry name" value="FAD-bd_PCMH-like_sf"/>
</dbReference>
<evidence type="ECO:0000256" key="11">
    <source>
        <dbReference type="SAM" id="MobiDB-lite"/>
    </source>
</evidence>
<dbReference type="Gene3D" id="3.30.43.10">
    <property type="entry name" value="Uridine Diphospho-n-acetylenolpyruvylglucosamine Reductase, domain 2"/>
    <property type="match status" value="1"/>
</dbReference>
<dbReference type="Proteomes" id="UP000515976">
    <property type="component" value="Chromosome"/>
</dbReference>
<dbReference type="Gene3D" id="3.30.70.2740">
    <property type="match status" value="1"/>
</dbReference>
<dbReference type="KEGG" id="pei:H9L10_02360"/>
<evidence type="ECO:0000256" key="5">
    <source>
        <dbReference type="ARBA" id="ARBA00022827"/>
    </source>
</evidence>
<evidence type="ECO:0000256" key="6">
    <source>
        <dbReference type="ARBA" id="ARBA00022946"/>
    </source>
</evidence>
<name>A0A7G9R5K1_9MICO</name>
<evidence type="ECO:0000256" key="10">
    <source>
        <dbReference type="ARBA" id="ARBA00038897"/>
    </source>
</evidence>
<sequence length="928" mass="97138">MAHDASHYAMTPQAVATPVDAVEVGRLFAAAAAQGLPLTFRSGGTSLSGQASTTGLLVDTRRHFRDIEVLEDGARVRVGPGATVRAVNTRLARYGRKLGPDPASEVACTLGGVVANNSSGMACGIAANTYTTLDSLVLVLPSGTVVDSSAPDADARLRADEPELHEGLARLRERVRTTPGSVRTIERLYAMKNTMGYGVNSFLDHTAPVDILAHLAVGSEGTLGFVASVVLRTVPLEPHAMTGLLVFDDLAGATGALPDIVATGPATVELLDAAALRVGQRDPGADASLRRIDVREHAALLVEYQAGTAEAVARRAEQARPALEGLGASGPAELTADPGARARLWHTRKGLYATVAGARPRGTTALLEDVVVPVPELLPTCERLIGLFAEHGYHDSVVFGHAKDGNLHFMLTEDLSAGHSARLDAFTEDMVSLVLHHGGSLKAEHGTGRMMAGYVERQYGPELYAVMREVKALCDPAGVLAPGVLIARPGAPEPAVKVPLAVDDEVDDCVECGYCEPVCPSRDLTTTPRQRIALRREMARLRRAGEEATLREVEADFAYDAVDTCAVDGLCATACPLHINTGDLMKRLRGEAAGPVLRHGWAAAARHWGAATRAASTALTTADALPPALPAAATRLLRRLADPDVVPEWSRDLPPGGHRRAGRTPAPTARPEAARSEVVLFTSCTGTMFGAAPPGPGAGAALRAVCERAGVRLVAPESGSGLCCGTPWRSKGMGEGARAMEERTSAALWEATRGGELDVVCDAASCSEGLRTTLARTPPPGGAGSVRVRDAVELAATDLLGALPPPRRVGRLVLHPTCSTTRLGVDEHLRRVAEAVAEEVVVPAAAGCCGFAGDRGLLHPELTASATRAEAAEVEGLTADAYVSANRTCELGMTRATGRDYRHVVELLEQTTRPRPGPHGGGTDQPPR</sequence>
<reference evidence="14 15" key="1">
    <citation type="submission" date="2020-08" db="EMBL/GenBank/DDBJ databases">
        <title>Genome sequence of Phycicoccus endophyticus JCM 31784T.</title>
        <authorList>
            <person name="Hyun D.-W."/>
            <person name="Bae J.-W."/>
        </authorList>
    </citation>
    <scope>NUCLEOTIDE SEQUENCE [LARGE SCALE GENOMIC DNA]</scope>
    <source>
        <strain evidence="14 15">JCM 31784</strain>
    </source>
</reference>
<keyword evidence="4" id="KW-0479">Metal-binding</keyword>
<keyword evidence="3" id="KW-0285">Flavoprotein</keyword>
<dbReference type="PROSITE" id="PS00198">
    <property type="entry name" value="4FE4S_FER_1"/>
    <property type="match status" value="1"/>
</dbReference>
<dbReference type="PANTHER" id="PTHR11748">
    <property type="entry name" value="D-LACTATE DEHYDROGENASE"/>
    <property type="match status" value="1"/>
</dbReference>
<dbReference type="SUPFAM" id="SSF46548">
    <property type="entry name" value="alpha-helical ferredoxin"/>
    <property type="match status" value="1"/>
</dbReference>
<dbReference type="Pfam" id="PF01565">
    <property type="entry name" value="FAD_binding_4"/>
    <property type="match status" value="1"/>
</dbReference>
<keyword evidence="8" id="KW-0408">Iron</keyword>
<evidence type="ECO:0000256" key="2">
    <source>
        <dbReference type="ARBA" id="ARBA00008000"/>
    </source>
</evidence>
<comment type="cofactor">
    <cofactor evidence="1">
        <name>FAD</name>
        <dbReference type="ChEBI" id="CHEBI:57692"/>
    </cofactor>
</comment>
<evidence type="ECO:0000256" key="3">
    <source>
        <dbReference type="ARBA" id="ARBA00022630"/>
    </source>
</evidence>
<dbReference type="EC" id="1.1.2.4" evidence="10"/>
<dbReference type="Pfam" id="PF13183">
    <property type="entry name" value="Fer4_8"/>
    <property type="match status" value="1"/>
</dbReference>
<evidence type="ECO:0000259" key="12">
    <source>
        <dbReference type="PROSITE" id="PS51379"/>
    </source>
</evidence>
<evidence type="ECO:0000256" key="4">
    <source>
        <dbReference type="ARBA" id="ARBA00022723"/>
    </source>
</evidence>
<accession>A0A7G9R5K1</accession>
<dbReference type="EMBL" id="CP060712">
    <property type="protein sequence ID" value="QNN50876.1"/>
    <property type="molecule type" value="Genomic_DNA"/>
</dbReference>
<evidence type="ECO:0000313" key="14">
    <source>
        <dbReference type="EMBL" id="QNN50876.1"/>
    </source>
</evidence>
<dbReference type="Pfam" id="PF02754">
    <property type="entry name" value="CCG"/>
    <property type="match status" value="2"/>
</dbReference>
<evidence type="ECO:0000256" key="8">
    <source>
        <dbReference type="ARBA" id="ARBA00023004"/>
    </source>
</evidence>
<keyword evidence="9" id="KW-0411">Iron-sulfur</keyword>
<dbReference type="InterPro" id="IPR006094">
    <property type="entry name" value="Oxid_FAD_bind_N"/>
</dbReference>
<dbReference type="GO" id="GO:0071949">
    <property type="term" value="F:FAD binding"/>
    <property type="evidence" value="ECO:0007669"/>
    <property type="project" value="InterPro"/>
</dbReference>
<dbReference type="InterPro" id="IPR009051">
    <property type="entry name" value="Helical_ferredxn"/>
</dbReference>
<keyword evidence="6" id="KW-0809">Transit peptide</keyword>
<dbReference type="AlphaFoldDB" id="A0A7G9R5K1"/>
<dbReference type="InterPro" id="IPR017896">
    <property type="entry name" value="4Fe4S_Fe-S-bd"/>
</dbReference>
<proteinExistence type="inferred from homology"/>